<dbReference type="InterPro" id="IPR036853">
    <property type="entry name" value="Ribosomal_uL14_sf"/>
</dbReference>
<evidence type="ECO:0000256" key="2">
    <source>
        <dbReference type="ARBA" id="ARBA00022980"/>
    </source>
</evidence>
<dbReference type="SUPFAM" id="SSF50193">
    <property type="entry name" value="Ribosomal protein L14"/>
    <property type="match status" value="1"/>
</dbReference>
<keyword evidence="3 4" id="KW-0687">Ribonucleoprotein</keyword>
<dbReference type="AlphaFoldDB" id="A0A348G6K9"/>
<accession>A0A348G6K9</accession>
<gene>
    <name evidence="5" type="primary">rpl14</name>
</gene>
<sequence>MLGKQSFVYVADNSGARFVKCIQVVGKSQFKYGSIGDLLVVVVKSTRAGFRKNRQVKKGMVLKGVLIRVASIQGLGLPVSSFSSFFFENAIILLNSKGEPLGTRVFGPSLILPFRKKKQLKLLSMLPVAF</sequence>
<dbReference type="GO" id="GO:0005762">
    <property type="term" value="C:mitochondrial large ribosomal subunit"/>
    <property type="evidence" value="ECO:0007669"/>
    <property type="project" value="TreeGrafter"/>
</dbReference>
<keyword evidence="5" id="KW-0496">Mitochondrion</keyword>
<name>A0A348G6K9_9CRYP</name>
<proteinExistence type="inferred from homology"/>
<dbReference type="Gene3D" id="2.40.150.20">
    <property type="entry name" value="Ribosomal protein L14"/>
    <property type="match status" value="1"/>
</dbReference>
<reference evidence="5" key="1">
    <citation type="journal article" date="2018" name="BMC Biol.">
        <title>Nuclear genome sequence of the plastid-lacking cryptomonad Goniomonas avonlea provides insights into the evolution of secondary plastids.</title>
        <authorList>
            <person name="Cenci U."/>
            <person name="Sibbald S.J."/>
            <person name="Curtis B.A."/>
            <person name="Kamikawa R."/>
            <person name="Eme L."/>
            <person name="Moog D."/>
            <person name="Henrissat B."/>
            <person name="Marechal E."/>
            <person name="Chabi M."/>
            <person name="Djemiel C."/>
            <person name="Roger A.J."/>
            <person name="Kim E."/>
            <person name="Archibald J.M."/>
        </authorList>
    </citation>
    <scope>NUCLEOTIDE SEQUENCE</scope>
</reference>
<dbReference type="CDD" id="cd00337">
    <property type="entry name" value="Ribosomal_uL14"/>
    <property type="match status" value="1"/>
</dbReference>
<dbReference type="SMART" id="SM01374">
    <property type="entry name" value="Ribosomal_L14"/>
    <property type="match status" value="1"/>
</dbReference>
<comment type="similarity">
    <text evidence="1 4">Belongs to the universal ribosomal protein uL14 family.</text>
</comment>
<protein>
    <submittedName>
        <fullName evidence="5">Ribosomal protein L14</fullName>
    </submittedName>
</protein>
<dbReference type="GO" id="GO:0006412">
    <property type="term" value="P:translation"/>
    <property type="evidence" value="ECO:0007669"/>
    <property type="project" value="InterPro"/>
</dbReference>
<dbReference type="PANTHER" id="PTHR11761:SF3">
    <property type="entry name" value="LARGE RIBOSOMAL SUBUNIT PROTEIN UL14M"/>
    <property type="match status" value="1"/>
</dbReference>
<dbReference type="Pfam" id="PF00238">
    <property type="entry name" value="Ribosomal_L14"/>
    <property type="match status" value="1"/>
</dbReference>
<dbReference type="InterPro" id="IPR000218">
    <property type="entry name" value="Ribosomal_uL14"/>
</dbReference>
<evidence type="ECO:0000256" key="3">
    <source>
        <dbReference type="ARBA" id="ARBA00023274"/>
    </source>
</evidence>
<evidence type="ECO:0000256" key="1">
    <source>
        <dbReference type="ARBA" id="ARBA00010745"/>
    </source>
</evidence>
<evidence type="ECO:0000256" key="4">
    <source>
        <dbReference type="RuleBase" id="RU003949"/>
    </source>
</evidence>
<organism evidence="5">
    <name type="scientific">Goniomonas avonlea</name>
    <dbReference type="NCBI Taxonomy" id="1255295"/>
    <lineage>
        <taxon>Eukaryota</taxon>
        <taxon>Cryptophyceae</taxon>
        <taxon>Cyathomonadacea</taxon>
        <taxon>Goniomonadaceae</taxon>
        <taxon>Goniomonas</taxon>
    </lineage>
</organism>
<evidence type="ECO:0000313" key="5">
    <source>
        <dbReference type="EMBL" id="BBF98306.1"/>
    </source>
</evidence>
<dbReference type="GO" id="GO:0070180">
    <property type="term" value="F:large ribosomal subunit rRNA binding"/>
    <property type="evidence" value="ECO:0007669"/>
    <property type="project" value="TreeGrafter"/>
</dbReference>
<keyword evidence="2 4" id="KW-0689">Ribosomal protein</keyword>
<dbReference type="PANTHER" id="PTHR11761">
    <property type="entry name" value="50S/60S RIBOSOMAL PROTEIN L14/L23"/>
    <property type="match status" value="1"/>
</dbReference>
<dbReference type="HAMAP" id="MF_01367">
    <property type="entry name" value="Ribosomal_uL14"/>
    <property type="match status" value="1"/>
</dbReference>
<geneLocation type="mitochondrion" evidence="5"/>
<dbReference type="GO" id="GO:0003735">
    <property type="term" value="F:structural constituent of ribosome"/>
    <property type="evidence" value="ECO:0007669"/>
    <property type="project" value="InterPro"/>
</dbReference>
<dbReference type="EMBL" id="AP018919">
    <property type="protein sequence ID" value="BBF98306.1"/>
    <property type="molecule type" value="Genomic_DNA"/>
</dbReference>